<protein>
    <submittedName>
        <fullName evidence="3">Methyltransferase domain-containing protein</fullName>
    </submittedName>
</protein>
<dbReference type="Proteomes" id="UP000461162">
    <property type="component" value="Unassembled WGS sequence"/>
</dbReference>
<feature type="domain" description="Methyltransferase" evidence="2">
    <location>
        <begin position="54"/>
        <end position="147"/>
    </location>
</feature>
<dbReference type="InterPro" id="IPR029063">
    <property type="entry name" value="SAM-dependent_MTases_sf"/>
</dbReference>
<sequence>MDNALQQNKKDSSMFQAGAVQLWDVMYGPIAKDESEFVCKIWKDRGHADPGKALDIGCGTGRYVVPLSKNGWQVTGIDSSSAMLNVLSRKAAKHDVQTELIQSEFLEFKSSDRYDLALAFFSLIYILPDRDVLHFLRKTHDFLRPEGIFLVNFFNAYEFWDTKGWNSDMARLFKGGHLKVSYTNTPENKLWGITRTEDFRQFSHSAMGSAYDATIRPIRFHSPGSIRLFMRKAGFEYITFYSGFTGKELGSEDTRSAIITVVATRAKDNQKN</sequence>
<dbReference type="GO" id="GO:0032259">
    <property type="term" value="P:methylation"/>
    <property type="evidence" value="ECO:0007669"/>
    <property type="project" value="UniProtKB-KW"/>
</dbReference>
<gene>
    <name evidence="3" type="ORF">GKC30_14430</name>
</gene>
<dbReference type="PANTHER" id="PTHR43861">
    <property type="entry name" value="TRANS-ACONITATE 2-METHYLTRANSFERASE-RELATED"/>
    <property type="match status" value="1"/>
</dbReference>
<dbReference type="CDD" id="cd02440">
    <property type="entry name" value="AdoMet_MTases"/>
    <property type="match status" value="1"/>
</dbReference>
<accession>A0A7K1KS92</accession>
<dbReference type="SUPFAM" id="SSF53335">
    <property type="entry name" value="S-adenosyl-L-methionine-dependent methyltransferases"/>
    <property type="match status" value="1"/>
</dbReference>
<reference evidence="3 4" key="1">
    <citation type="submission" date="2019-11" db="EMBL/GenBank/DDBJ databases">
        <title>Pseudodesulfovibrio alkaliphilus, sp. nov., an alkaliphilic sulfate-reducing bacteria from mud volcano of Taman peninsula, Russia.</title>
        <authorList>
            <person name="Frolova A."/>
            <person name="Merkel A.Y."/>
            <person name="Slobodkin A.I."/>
        </authorList>
    </citation>
    <scope>NUCLEOTIDE SEQUENCE [LARGE SCALE GENOMIC DNA]</scope>
    <source>
        <strain evidence="3 4">F-1</strain>
    </source>
</reference>
<keyword evidence="4" id="KW-1185">Reference proteome</keyword>
<dbReference type="GO" id="GO:0008168">
    <property type="term" value="F:methyltransferase activity"/>
    <property type="evidence" value="ECO:0007669"/>
    <property type="project" value="UniProtKB-KW"/>
</dbReference>
<proteinExistence type="predicted"/>
<dbReference type="Pfam" id="PF13649">
    <property type="entry name" value="Methyltransf_25"/>
    <property type="match status" value="1"/>
</dbReference>
<organism evidence="3 4">
    <name type="scientific">Pseudodesulfovibrio alkaliphilus</name>
    <dbReference type="NCBI Taxonomy" id="2661613"/>
    <lineage>
        <taxon>Bacteria</taxon>
        <taxon>Pseudomonadati</taxon>
        <taxon>Thermodesulfobacteriota</taxon>
        <taxon>Desulfovibrionia</taxon>
        <taxon>Desulfovibrionales</taxon>
        <taxon>Desulfovibrionaceae</taxon>
    </lineage>
</organism>
<evidence type="ECO:0000313" key="3">
    <source>
        <dbReference type="EMBL" id="MUM78830.1"/>
    </source>
</evidence>
<dbReference type="Gene3D" id="3.40.50.150">
    <property type="entry name" value="Vaccinia Virus protein VP39"/>
    <property type="match status" value="1"/>
</dbReference>
<evidence type="ECO:0000259" key="2">
    <source>
        <dbReference type="Pfam" id="PF13649"/>
    </source>
</evidence>
<comment type="caution">
    <text evidence="3">The sequence shown here is derived from an EMBL/GenBank/DDBJ whole genome shotgun (WGS) entry which is preliminary data.</text>
</comment>
<evidence type="ECO:0000256" key="1">
    <source>
        <dbReference type="ARBA" id="ARBA00022679"/>
    </source>
</evidence>
<dbReference type="Gene3D" id="2.20.25.110">
    <property type="entry name" value="S-adenosyl-L-methionine-dependent methyltransferases"/>
    <property type="match status" value="1"/>
</dbReference>
<dbReference type="AlphaFoldDB" id="A0A7K1KS92"/>
<dbReference type="InterPro" id="IPR041698">
    <property type="entry name" value="Methyltransf_25"/>
</dbReference>
<keyword evidence="3" id="KW-0489">Methyltransferase</keyword>
<dbReference type="RefSeq" id="WP_155935682.1">
    <property type="nucleotide sequence ID" value="NZ_WODC01000014.1"/>
</dbReference>
<evidence type="ECO:0000313" key="4">
    <source>
        <dbReference type="Proteomes" id="UP000461162"/>
    </source>
</evidence>
<dbReference type="EMBL" id="WODC01000014">
    <property type="protein sequence ID" value="MUM78830.1"/>
    <property type="molecule type" value="Genomic_DNA"/>
</dbReference>
<name>A0A7K1KS92_9BACT</name>
<keyword evidence="1 3" id="KW-0808">Transferase</keyword>